<evidence type="ECO:0000313" key="2">
    <source>
        <dbReference type="Proteomes" id="UP000192596"/>
    </source>
</evidence>
<protein>
    <recommendedName>
        <fullName evidence="3">F-box domain-containing protein</fullName>
    </recommendedName>
</protein>
<accession>A0A1V8TDU9</accession>
<proteinExistence type="predicted"/>
<dbReference type="Proteomes" id="UP000192596">
    <property type="component" value="Unassembled WGS sequence"/>
</dbReference>
<reference evidence="2" key="1">
    <citation type="submission" date="2017-03" db="EMBL/GenBank/DDBJ databases">
        <title>Genomes of endolithic fungi from Antarctica.</title>
        <authorList>
            <person name="Coleine C."/>
            <person name="Masonjones S."/>
            <person name="Stajich J.E."/>
        </authorList>
    </citation>
    <scope>NUCLEOTIDE SEQUENCE [LARGE SCALE GENOMIC DNA]</scope>
    <source>
        <strain evidence="2">CCFEE 5527</strain>
    </source>
</reference>
<evidence type="ECO:0000313" key="1">
    <source>
        <dbReference type="EMBL" id="OQO09555.1"/>
    </source>
</evidence>
<dbReference type="InParanoid" id="A0A1V8TDU9"/>
<sequence length="355" mass="39594">MTSLLKYGNQDAEAAVLIALVVNVETLVLQTFVEDLKAGERVGPDLALTTFAHLTAHGGFAQLQHLHLKHQEGYSRPYMMDVRAHIARLHHRTLDKLIIEDGFTPGENWFEQDAGSAPKLRSLDLANCKVQARATARAICSFTGLKELIFSCIEYYYRGGLEGWGQVFDVLPTHAATLENLRVMAYEPISQPKHFNWNEMVALRSLTVPSDLLLFRSPDTLLEEDPLLHVEGESLAGLLALPPSLEALYVTTTHHLHDLRSMLVTILPAITDSMHTLELHFVDEEDTRDAVGNFQGEDSLELDGIRLSISSETIKFAYRGSDWNTVSKYCARAQEMNSVFEPFSEVGESCVGPET</sequence>
<name>A0A1V8TDU9_9PEZI</name>
<dbReference type="EMBL" id="NAJO01000010">
    <property type="protein sequence ID" value="OQO09555.1"/>
    <property type="molecule type" value="Genomic_DNA"/>
</dbReference>
<dbReference type="InterPro" id="IPR032675">
    <property type="entry name" value="LRR_dom_sf"/>
</dbReference>
<organism evidence="1 2">
    <name type="scientific">Cryoendolithus antarcticus</name>
    <dbReference type="NCBI Taxonomy" id="1507870"/>
    <lineage>
        <taxon>Eukaryota</taxon>
        <taxon>Fungi</taxon>
        <taxon>Dikarya</taxon>
        <taxon>Ascomycota</taxon>
        <taxon>Pezizomycotina</taxon>
        <taxon>Dothideomycetes</taxon>
        <taxon>Dothideomycetidae</taxon>
        <taxon>Cladosporiales</taxon>
        <taxon>Cladosporiaceae</taxon>
        <taxon>Cryoendolithus</taxon>
    </lineage>
</organism>
<dbReference type="AlphaFoldDB" id="A0A1V8TDU9"/>
<evidence type="ECO:0008006" key="3">
    <source>
        <dbReference type="Google" id="ProtNLM"/>
    </source>
</evidence>
<comment type="caution">
    <text evidence="1">The sequence shown here is derived from an EMBL/GenBank/DDBJ whole genome shotgun (WGS) entry which is preliminary data.</text>
</comment>
<dbReference type="Gene3D" id="3.80.10.10">
    <property type="entry name" value="Ribonuclease Inhibitor"/>
    <property type="match status" value="1"/>
</dbReference>
<keyword evidence="2" id="KW-1185">Reference proteome</keyword>
<gene>
    <name evidence="1" type="ORF">B0A48_04957</name>
</gene>